<dbReference type="GO" id="GO:0000155">
    <property type="term" value="F:phosphorelay sensor kinase activity"/>
    <property type="evidence" value="ECO:0007669"/>
    <property type="project" value="InterPro"/>
</dbReference>
<dbReference type="Gene3D" id="3.30.565.10">
    <property type="entry name" value="Histidine kinase-like ATPase, C-terminal domain"/>
    <property type="match status" value="1"/>
</dbReference>
<dbReference type="PANTHER" id="PTHR43065:SF42">
    <property type="entry name" value="TWO-COMPONENT SENSOR PPRA"/>
    <property type="match status" value="1"/>
</dbReference>
<dbReference type="InterPro" id="IPR013656">
    <property type="entry name" value="PAS_4"/>
</dbReference>
<dbReference type="FunFam" id="3.30.450.20:FF:000099">
    <property type="entry name" value="Sensory box sensor histidine kinase"/>
    <property type="match status" value="1"/>
</dbReference>
<evidence type="ECO:0000256" key="4">
    <source>
        <dbReference type="PROSITE-ProRule" id="PRU00169"/>
    </source>
</evidence>
<dbReference type="Pfam" id="PF08448">
    <property type="entry name" value="PAS_4"/>
    <property type="match status" value="2"/>
</dbReference>
<dbReference type="InterPro" id="IPR003594">
    <property type="entry name" value="HATPase_dom"/>
</dbReference>
<dbReference type="EMBL" id="JACIJD010000004">
    <property type="protein sequence ID" value="MBB5693109.1"/>
    <property type="molecule type" value="Genomic_DNA"/>
</dbReference>
<dbReference type="InterPro" id="IPR036890">
    <property type="entry name" value="HATPase_C_sf"/>
</dbReference>
<evidence type="ECO:0000259" key="8">
    <source>
        <dbReference type="PROSITE" id="PS50112"/>
    </source>
</evidence>
<dbReference type="InterPro" id="IPR001610">
    <property type="entry name" value="PAC"/>
</dbReference>
<protein>
    <recommendedName>
        <fullName evidence="2">histidine kinase</fullName>
        <ecNumber evidence="2">2.7.13.3</ecNumber>
    </recommendedName>
</protein>
<dbReference type="SUPFAM" id="SSF52172">
    <property type="entry name" value="CheY-like"/>
    <property type="match status" value="1"/>
</dbReference>
<dbReference type="Pfam" id="PF08447">
    <property type="entry name" value="PAS_3"/>
    <property type="match status" value="2"/>
</dbReference>
<dbReference type="CDD" id="cd00130">
    <property type="entry name" value="PAS"/>
    <property type="match status" value="3"/>
</dbReference>
<accession>A0A840Y2U2</accession>
<feature type="region of interest" description="Disordered" evidence="5">
    <location>
        <begin position="821"/>
        <end position="841"/>
    </location>
</feature>
<evidence type="ECO:0000259" key="6">
    <source>
        <dbReference type="PROSITE" id="PS50109"/>
    </source>
</evidence>
<evidence type="ECO:0000313" key="10">
    <source>
        <dbReference type="EMBL" id="MBB5693109.1"/>
    </source>
</evidence>
<dbReference type="SMART" id="SM00086">
    <property type="entry name" value="PAC"/>
    <property type="match status" value="3"/>
</dbReference>
<dbReference type="PANTHER" id="PTHR43065">
    <property type="entry name" value="SENSOR HISTIDINE KINASE"/>
    <property type="match status" value="1"/>
</dbReference>
<name>A0A840Y2U2_9PROT</name>
<dbReference type="SUPFAM" id="SSF55785">
    <property type="entry name" value="PYP-like sensor domain (PAS domain)"/>
    <property type="match status" value="4"/>
</dbReference>
<dbReference type="Proteomes" id="UP000580654">
    <property type="component" value="Unassembled WGS sequence"/>
</dbReference>
<feature type="domain" description="PAS" evidence="8">
    <location>
        <begin position="455"/>
        <end position="510"/>
    </location>
</feature>
<organism evidence="10 11">
    <name type="scientific">Muricoccus pecuniae</name>
    <dbReference type="NCBI Taxonomy" id="693023"/>
    <lineage>
        <taxon>Bacteria</taxon>
        <taxon>Pseudomonadati</taxon>
        <taxon>Pseudomonadota</taxon>
        <taxon>Alphaproteobacteria</taxon>
        <taxon>Acetobacterales</taxon>
        <taxon>Roseomonadaceae</taxon>
        <taxon>Muricoccus</taxon>
    </lineage>
</organism>
<dbReference type="SUPFAM" id="SSF47384">
    <property type="entry name" value="Homodimeric domain of signal transducing histidine kinase"/>
    <property type="match status" value="1"/>
</dbReference>
<evidence type="ECO:0000256" key="3">
    <source>
        <dbReference type="ARBA" id="ARBA00022553"/>
    </source>
</evidence>
<dbReference type="PRINTS" id="PR00344">
    <property type="entry name" value="BCTRLSENSOR"/>
</dbReference>
<reference evidence="10 11" key="1">
    <citation type="submission" date="2020-08" db="EMBL/GenBank/DDBJ databases">
        <title>Genomic Encyclopedia of Type Strains, Phase IV (KMG-IV): sequencing the most valuable type-strain genomes for metagenomic binning, comparative biology and taxonomic classification.</title>
        <authorList>
            <person name="Goeker M."/>
        </authorList>
    </citation>
    <scope>NUCLEOTIDE SEQUENCE [LARGE SCALE GENOMIC DNA]</scope>
    <source>
        <strain evidence="10 11">DSM 25622</strain>
    </source>
</reference>
<dbReference type="NCBIfam" id="TIGR00229">
    <property type="entry name" value="sensory_box"/>
    <property type="match status" value="3"/>
</dbReference>
<dbReference type="Pfam" id="PF00072">
    <property type="entry name" value="Response_reg"/>
    <property type="match status" value="1"/>
</dbReference>
<dbReference type="CDD" id="cd00082">
    <property type="entry name" value="HisKA"/>
    <property type="match status" value="1"/>
</dbReference>
<gene>
    <name evidence="10" type="ORF">FHS87_001135</name>
</gene>
<dbReference type="InterPro" id="IPR003661">
    <property type="entry name" value="HisK_dim/P_dom"/>
</dbReference>
<dbReference type="AlphaFoldDB" id="A0A840Y2U2"/>
<dbReference type="InterPro" id="IPR035965">
    <property type="entry name" value="PAS-like_dom_sf"/>
</dbReference>
<evidence type="ECO:0000256" key="5">
    <source>
        <dbReference type="SAM" id="MobiDB-lite"/>
    </source>
</evidence>
<feature type="modified residue" description="4-aspartylphosphate" evidence="4">
    <location>
        <position position="900"/>
    </location>
</feature>
<dbReference type="Pfam" id="PF02518">
    <property type="entry name" value="HATPase_c"/>
    <property type="match status" value="1"/>
</dbReference>
<dbReference type="SMART" id="SM00387">
    <property type="entry name" value="HATPase_c"/>
    <property type="match status" value="1"/>
</dbReference>
<dbReference type="InterPro" id="IPR036097">
    <property type="entry name" value="HisK_dim/P_sf"/>
</dbReference>
<feature type="domain" description="PAS" evidence="8">
    <location>
        <begin position="190"/>
        <end position="263"/>
    </location>
</feature>
<dbReference type="SMART" id="SM00091">
    <property type="entry name" value="PAS"/>
    <property type="match status" value="4"/>
</dbReference>
<feature type="domain" description="PAC" evidence="9">
    <location>
        <begin position="391"/>
        <end position="443"/>
    </location>
</feature>
<dbReference type="InterPro" id="IPR004358">
    <property type="entry name" value="Sig_transdc_His_kin-like_C"/>
</dbReference>
<feature type="domain" description="Histidine kinase" evidence="6">
    <location>
        <begin position="594"/>
        <end position="819"/>
    </location>
</feature>
<feature type="compositionally biased region" description="Low complexity" evidence="5">
    <location>
        <begin position="827"/>
        <end position="841"/>
    </location>
</feature>
<dbReference type="RefSeq" id="WP_221299582.1">
    <property type="nucleotide sequence ID" value="NZ_JACIJD010000004.1"/>
</dbReference>
<comment type="catalytic activity">
    <reaction evidence="1">
        <text>ATP + protein L-histidine = ADP + protein N-phospho-L-histidine.</text>
        <dbReference type="EC" id="2.7.13.3"/>
    </reaction>
</comment>
<dbReference type="Gene3D" id="3.30.450.20">
    <property type="entry name" value="PAS domain"/>
    <property type="match status" value="4"/>
</dbReference>
<dbReference type="InterPro" id="IPR011006">
    <property type="entry name" value="CheY-like_superfamily"/>
</dbReference>
<proteinExistence type="predicted"/>
<evidence type="ECO:0000256" key="1">
    <source>
        <dbReference type="ARBA" id="ARBA00000085"/>
    </source>
</evidence>
<keyword evidence="3 4" id="KW-0597">Phosphoprotein</keyword>
<dbReference type="Gene3D" id="1.10.287.130">
    <property type="match status" value="1"/>
</dbReference>
<dbReference type="SMART" id="SM00448">
    <property type="entry name" value="REC"/>
    <property type="match status" value="1"/>
</dbReference>
<dbReference type="InterPro" id="IPR005467">
    <property type="entry name" value="His_kinase_dom"/>
</dbReference>
<feature type="domain" description="PAC" evidence="9">
    <location>
        <begin position="264"/>
        <end position="317"/>
    </location>
</feature>
<dbReference type="InterPro" id="IPR001789">
    <property type="entry name" value="Sig_transdc_resp-reg_receiver"/>
</dbReference>
<evidence type="ECO:0000313" key="11">
    <source>
        <dbReference type="Proteomes" id="UP000580654"/>
    </source>
</evidence>
<dbReference type="PROSITE" id="PS50109">
    <property type="entry name" value="HIS_KIN"/>
    <property type="match status" value="1"/>
</dbReference>
<dbReference type="InterPro" id="IPR013655">
    <property type="entry name" value="PAS_fold_3"/>
</dbReference>
<keyword evidence="11" id="KW-1185">Reference proteome</keyword>
<dbReference type="InterPro" id="IPR000014">
    <property type="entry name" value="PAS"/>
</dbReference>
<dbReference type="Gene3D" id="3.40.50.2300">
    <property type="match status" value="1"/>
</dbReference>
<sequence length="965" mass="105111">MAPLPAGCPPPRRGRAAGLALPGVTCVTMLSFLSGGGQLGALIRAHDWQRTPLGPPEGWPEALKALVGVMLGANQPMFVIWGGAQTLIYNDAYAGILGAKHPAALGRPFLEVWWDIEAELAPLVARALSGTPVHMDDITLVMERNGYPEETHFSFSYTPIRGEGGRVDGIFCPCTETTRRVLADRALRDSEARAHQVLDSVTDYAIIVTDLEGRVTGWNEGASRILGWEEEEMLGQPAARIFTPEDRAGGRPSVEMREALRRGKSPDERWHNRRGGERFWAMGELTPLLDEAGAAMGFVKVLRDRTAQREAERELAESEARLREVASAVPGFLWTATPGGSVDYASPRWHEYAGTIPGRPDGGGWSAYVHPEDRPSAGTRWLESVASGTPYEAEFRLRRADGAWRWWLARALPTRGEDGAIRRWTGVCTDIQEIVEARETLARSRADLEARVAERTRDLDRMWRLSTDIMLVADFEAQIHAVNPAWTTLLGWEPEDLIGRDFLDLVHPEDVGSTLAEVGRLAEGITTLRFENRYRHRDGGYRWLSWTAVPDEHFIHAVGRDIQAEKEGAEALHATEAALRQAQKMEAVGQLTGGIAHDFNNLLTGVIGSLDLMRRRIAAGRIAEVERYVAAALASANRAAALTHRLLAFSRRQPLAPVPVDANALVGSMEELLRRTIGESIRLEIGAAGDLWHTLCDPHQLESALLNLSINARDAMPDGGTLTVETTNLRIGPGPAARLREVRPGPYVSISVSDTGTGMTPDVIERAFEPFFTTKPIGQGTGLGLSMIYGFARQSEGTVRIRSAPGEGTTVTLLLPRFEGEGEAAEEAAPPAEAPRAAGAPLRATEEGEVVLVVEDEPAVRDLVVEVLSELGYRAIQASDGPSGLRILETRERVDLLVTDVGLPGLNGRQLADAARAGRPGLRVLFMTGYAENAAIRGFLEPGMELVTKPFSTDALAQRIRAMIG</sequence>
<comment type="caution">
    <text evidence="10">The sequence shown here is derived from an EMBL/GenBank/DDBJ whole genome shotgun (WGS) entry which is preliminary data.</text>
</comment>
<dbReference type="PROSITE" id="PS50112">
    <property type="entry name" value="PAS"/>
    <property type="match status" value="2"/>
</dbReference>
<dbReference type="Pfam" id="PF00512">
    <property type="entry name" value="HisKA"/>
    <property type="match status" value="1"/>
</dbReference>
<feature type="domain" description="Response regulatory" evidence="7">
    <location>
        <begin position="850"/>
        <end position="964"/>
    </location>
</feature>
<dbReference type="PROSITE" id="PS50113">
    <property type="entry name" value="PAC"/>
    <property type="match status" value="2"/>
</dbReference>
<dbReference type="PROSITE" id="PS50110">
    <property type="entry name" value="RESPONSE_REGULATORY"/>
    <property type="match status" value="1"/>
</dbReference>
<evidence type="ECO:0000256" key="2">
    <source>
        <dbReference type="ARBA" id="ARBA00012438"/>
    </source>
</evidence>
<dbReference type="SUPFAM" id="SSF55874">
    <property type="entry name" value="ATPase domain of HSP90 chaperone/DNA topoisomerase II/histidine kinase"/>
    <property type="match status" value="1"/>
</dbReference>
<evidence type="ECO:0000259" key="9">
    <source>
        <dbReference type="PROSITE" id="PS50113"/>
    </source>
</evidence>
<dbReference type="InterPro" id="IPR000700">
    <property type="entry name" value="PAS-assoc_C"/>
</dbReference>
<dbReference type="EC" id="2.7.13.3" evidence="2"/>
<evidence type="ECO:0000259" key="7">
    <source>
        <dbReference type="PROSITE" id="PS50110"/>
    </source>
</evidence>
<dbReference type="SMART" id="SM00388">
    <property type="entry name" value="HisKA"/>
    <property type="match status" value="1"/>
</dbReference>